<gene>
    <name evidence="2" type="ORF">DPN68_12790</name>
</gene>
<comment type="caution">
    <text evidence="2">The sequence shown here is derived from an EMBL/GenBank/DDBJ whole genome shotgun (WGS) entry which is preliminary data.</text>
</comment>
<reference evidence="2 3" key="1">
    <citation type="submission" date="2018-06" db="EMBL/GenBank/DDBJ databases">
        <title>Flavobacterium tibetense sp. nov., isolated from a wetland YonghuCo on Tibetan Plateau.</title>
        <authorList>
            <person name="Xing P."/>
            <person name="Phurbu D."/>
            <person name="Lu H."/>
        </authorList>
    </citation>
    <scope>NUCLEOTIDE SEQUENCE [LARGE SCALE GENOMIC DNA]</scope>
    <source>
        <strain evidence="2 3">YH5</strain>
    </source>
</reference>
<organism evidence="2 3">
    <name type="scientific">Flavobacterium tibetense</name>
    <dbReference type="NCBI Taxonomy" id="2233533"/>
    <lineage>
        <taxon>Bacteria</taxon>
        <taxon>Pseudomonadati</taxon>
        <taxon>Bacteroidota</taxon>
        <taxon>Flavobacteriia</taxon>
        <taxon>Flavobacteriales</taxon>
        <taxon>Flavobacteriaceae</taxon>
        <taxon>Flavobacterium</taxon>
    </lineage>
</organism>
<feature type="chain" id="PRO_5016712301" evidence="1">
    <location>
        <begin position="19"/>
        <end position="82"/>
    </location>
</feature>
<feature type="signal peptide" evidence="1">
    <location>
        <begin position="1"/>
        <end position="18"/>
    </location>
</feature>
<dbReference type="AlphaFoldDB" id="A0A365NYK1"/>
<dbReference type="Proteomes" id="UP000253319">
    <property type="component" value="Unassembled WGS sequence"/>
</dbReference>
<sequence>MKKLLLFLFLITSIFSFSQEKKKEEIQKNVSKTKTVKNNNQLSVTPLPVESKISPEVFYIIKDKPVSKEVYMQYLFDQQRNK</sequence>
<dbReference type="RefSeq" id="WP_113990028.1">
    <property type="nucleotide sequence ID" value="NZ_QLST01000026.1"/>
</dbReference>
<protein>
    <submittedName>
        <fullName evidence="2">Uncharacterized protein</fullName>
    </submittedName>
</protein>
<accession>A0A365NYK1</accession>
<dbReference type="EMBL" id="QLST01000026">
    <property type="protein sequence ID" value="RBA27318.1"/>
    <property type="molecule type" value="Genomic_DNA"/>
</dbReference>
<keyword evidence="3" id="KW-1185">Reference proteome</keyword>
<evidence type="ECO:0000313" key="3">
    <source>
        <dbReference type="Proteomes" id="UP000253319"/>
    </source>
</evidence>
<evidence type="ECO:0000256" key="1">
    <source>
        <dbReference type="SAM" id="SignalP"/>
    </source>
</evidence>
<proteinExistence type="predicted"/>
<evidence type="ECO:0000313" key="2">
    <source>
        <dbReference type="EMBL" id="RBA27318.1"/>
    </source>
</evidence>
<keyword evidence="1" id="KW-0732">Signal</keyword>
<name>A0A365NYK1_9FLAO</name>